<name>A0ABX1CWR0_9FLAO</name>
<reference evidence="1 2" key="1">
    <citation type="submission" date="2020-03" db="EMBL/GenBank/DDBJ databases">
        <title>Salinimicrobium sp. nov, isolated from SCS.</title>
        <authorList>
            <person name="Cao W.R."/>
        </authorList>
    </citation>
    <scope>NUCLEOTIDE SEQUENCE [LARGE SCALE GENOMIC DNA]</scope>
    <source>
        <strain evidence="2">J15B91</strain>
    </source>
</reference>
<keyword evidence="2" id="KW-1185">Reference proteome</keyword>
<dbReference type="EMBL" id="JAAVJR010000002">
    <property type="protein sequence ID" value="NJW52365.1"/>
    <property type="molecule type" value="Genomic_DNA"/>
</dbReference>
<gene>
    <name evidence="1" type="ORF">HC175_05490</name>
</gene>
<protein>
    <recommendedName>
        <fullName evidence="3">Addiction module component</fullName>
    </recommendedName>
</protein>
<evidence type="ECO:0000313" key="2">
    <source>
        <dbReference type="Proteomes" id="UP000703674"/>
    </source>
</evidence>
<evidence type="ECO:0008006" key="3">
    <source>
        <dbReference type="Google" id="ProtNLM"/>
    </source>
</evidence>
<dbReference type="RefSeq" id="WP_168137466.1">
    <property type="nucleotide sequence ID" value="NZ_JAAVJR010000002.1"/>
</dbReference>
<organism evidence="1 2">
    <name type="scientific">Salinimicrobium oceani</name>
    <dbReference type="NCBI Taxonomy" id="2722702"/>
    <lineage>
        <taxon>Bacteria</taxon>
        <taxon>Pseudomonadati</taxon>
        <taxon>Bacteroidota</taxon>
        <taxon>Flavobacteriia</taxon>
        <taxon>Flavobacteriales</taxon>
        <taxon>Flavobacteriaceae</taxon>
        <taxon>Salinimicrobium</taxon>
    </lineage>
</organism>
<comment type="caution">
    <text evidence="1">The sequence shown here is derived from an EMBL/GenBank/DDBJ whole genome shotgun (WGS) entry which is preliminary data.</text>
</comment>
<sequence length="71" mass="8468">MKSRLIDRIMVSENEQLLNAIEGLLRATQEKEEISLTSEQIEMLQMSEVDIKENRLISEKDLMRQDEEWMK</sequence>
<proteinExistence type="predicted"/>
<accession>A0ABX1CWR0</accession>
<evidence type="ECO:0000313" key="1">
    <source>
        <dbReference type="EMBL" id="NJW52365.1"/>
    </source>
</evidence>
<dbReference type="Proteomes" id="UP000703674">
    <property type="component" value="Unassembled WGS sequence"/>
</dbReference>